<proteinExistence type="predicted"/>
<sequence>MEILIVQRSPGRFPAVAGDGLPLVKRVFERHGIQAVPVALFIPARNATARAPRPLVVLFDVFIIVCATLSEKVFQPDLIASPVVAAGVEKETDEVKIQPQKAAEIRQFTTMLPVKSSCIRQAPRSATSRRTVLPTERGGTEMTIRCSRCGCAKFFYTVPGKEKVDDPDHHGACCAACGKPISLRDVIPLSSLHSASAARHVE</sequence>
<organism evidence="1 2">
    <name type="scientific">Corchorus olitorius</name>
    <dbReference type="NCBI Taxonomy" id="93759"/>
    <lineage>
        <taxon>Eukaryota</taxon>
        <taxon>Viridiplantae</taxon>
        <taxon>Streptophyta</taxon>
        <taxon>Embryophyta</taxon>
        <taxon>Tracheophyta</taxon>
        <taxon>Spermatophyta</taxon>
        <taxon>Magnoliopsida</taxon>
        <taxon>eudicotyledons</taxon>
        <taxon>Gunneridae</taxon>
        <taxon>Pentapetalae</taxon>
        <taxon>rosids</taxon>
        <taxon>malvids</taxon>
        <taxon>Malvales</taxon>
        <taxon>Malvaceae</taxon>
        <taxon>Grewioideae</taxon>
        <taxon>Apeibeae</taxon>
        <taxon>Corchorus</taxon>
    </lineage>
</organism>
<evidence type="ECO:0000313" key="1">
    <source>
        <dbReference type="EMBL" id="OMP13449.1"/>
    </source>
</evidence>
<comment type="caution">
    <text evidence="1">The sequence shown here is derived from an EMBL/GenBank/DDBJ whole genome shotgun (WGS) entry which is preliminary data.</text>
</comment>
<name>A0A1R3L2D6_9ROSI</name>
<gene>
    <name evidence="1" type="ORF">COLO4_01667</name>
</gene>
<dbReference type="EMBL" id="AWUE01004264">
    <property type="protein sequence ID" value="OMP13449.1"/>
    <property type="molecule type" value="Genomic_DNA"/>
</dbReference>
<evidence type="ECO:0000313" key="2">
    <source>
        <dbReference type="Proteomes" id="UP000187203"/>
    </source>
</evidence>
<protein>
    <submittedName>
        <fullName evidence="1">Uncharacterized protein</fullName>
    </submittedName>
</protein>
<dbReference type="AlphaFoldDB" id="A0A1R3L2D6"/>
<reference evidence="2" key="1">
    <citation type="submission" date="2013-09" db="EMBL/GenBank/DDBJ databases">
        <title>Corchorus olitorius genome sequencing.</title>
        <authorList>
            <person name="Alam M."/>
            <person name="Haque M.S."/>
            <person name="Islam M.S."/>
            <person name="Emdad E.M."/>
            <person name="Islam M.M."/>
            <person name="Ahmed B."/>
            <person name="Halim A."/>
            <person name="Hossen Q.M.M."/>
            <person name="Hossain M.Z."/>
            <person name="Ahmed R."/>
            <person name="Khan M.M."/>
            <person name="Islam R."/>
            <person name="Rashid M.M."/>
            <person name="Khan S.A."/>
            <person name="Rahman M.S."/>
            <person name="Alam M."/>
            <person name="Yahiya A.S."/>
            <person name="Khan M.S."/>
            <person name="Azam M.S."/>
            <person name="Haque T."/>
            <person name="Lashkar M.Z.H."/>
            <person name="Akhand A.I."/>
            <person name="Morshed G."/>
            <person name="Roy S."/>
            <person name="Uddin K.S."/>
            <person name="Rabeya T."/>
            <person name="Hossain A.S."/>
            <person name="Chowdhury A."/>
            <person name="Snigdha A.R."/>
            <person name="Mortoza M.S."/>
            <person name="Matin S.A."/>
            <person name="Hoque S.M.E."/>
            <person name="Islam M.K."/>
            <person name="Roy D.K."/>
            <person name="Haider R."/>
            <person name="Moosa M.M."/>
            <person name="Elias S.M."/>
            <person name="Hasan A.M."/>
            <person name="Jahan S."/>
            <person name="Shafiuddin M."/>
            <person name="Mahmood N."/>
            <person name="Shommy N.S."/>
        </authorList>
    </citation>
    <scope>NUCLEOTIDE SEQUENCE [LARGE SCALE GENOMIC DNA]</scope>
    <source>
        <strain evidence="2">cv. O-4</strain>
    </source>
</reference>
<accession>A0A1R3L2D6</accession>
<keyword evidence="2" id="KW-1185">Reference proteome</keyword>
<dbReference type="Proteomes" id="UP000187203">
    <property type="component" value="Unassembled WGS sequence"/>
</dbReference>